<evidence type="ECO:0000313" key="2">
    <source>
        <dbReference type="Proteomes" id="UP000612585"/>
    </source>
</evidence>
<dbReference type="InterPro" id="IPR036691">
    <property type="entry name" value="Endo/exonu/phosph_ase_sf"/>
</dbReference>
<evidence type="ECO:0000313" key="1">
    <source>
        <dbReference type="EMBL" id="GIJ64583.1"/>
    </source>
</evidence>
<keyword evidence="2" id="KW-1185">Reference proteome</keyword>
<dbReference type="SUPFAM" id="SSF56219">
    <property type="entry name" value="DNase I-like"/>
    <property type="match status" value="1"/>
</dbReference>
<dbReference type="RefSeq" id="WP_204013552.1">
    <property type="nucleotide sequence ID" value="NZ_BOPG01000121.1"/>
</dbReference>
<evidence type="ECO:0008006" key="3">
    <source>
        <dbReference type="Google" id="ProtNLM"/>
    </source>
</evidence>
<reference evidence="1" key="1">
    <citation type="submission" date="2021-01" db="EMBL/GenBank/DDBJ databases">
        <title>Whole genome shotgun sequence of Virgisporangium aurantiacum NBRC 16421.</title>
        <authorList>
            <person name="Komaki H."/>
            <person name="Tamura T."/>
        </authorList>
    </citation>
    <scope>NUCLEOTIDE SEQUENCE</scope>
    <source>
        <strain evidence="1">NBRC 16421</strain>
    </source>
</reference>
<accession>A0A8J3ZMZ2</accession>
<sequence>MTIDLNISLFNFRNGGLRPNNGYDFRPLTETYVPAPAPDLIALCEAKFWFARGRRLFLKAVQTLSAATGRTYVGELFSGALATAVVYDPNVFDLEAGEEVDFADKQNLARLRHRNDDSPLQILVEHWPFWDGDARVARAKLLATYGASDIPTIIAGDLNSTSSGSHLPTADWSRLPATVRDHKGRQDPDGSWHADTRAVDRLIGRWDTTTGNRIDGAGFHHVAELDPCSPRPLPPTVNPGGSGLHIDYILINDACQHAWPVMPGSYNIHIPDPARPMPSDHRRVDITLRRTNAVISEAVSRSGDAAGTTPT</sequence>
<dbReference type="EMBL" id="BOPG01000121">
    <property type="protein sequence ID" value="GIJ64583.1"/>
    <property type="molecule type" value="Genomic_DNA"/>
</dbReference>
<dbReference type="Proteomes" id="UP000612585">
    <property type="component" value="Unassembled WGS sequence"/>
</dbReference>
<protein>
    <recommendedName>
        <fullName evidence="3">Endonuclease/exonuclease/phosphatase domain-containing protein</fullName>
    </recommendedName>
</protein>
<comment type="caution">
    <text evidence="1">The sequence shown here is derived from an EMBL/GenBank/DDBJ whole genome shotgun (WGS) entry which is preliminary data.</text>
</comment>
<organism evidence="1 2">
    <name type="scientific">Virgisporangium aurantiacum</name>
    <dbReference type="NCBI Taxonomy" id="175570"/>
    <lineage>
        <taxon>Bacteria</taxon>
        <taxon>Bacillati</taxon>
        <taxon>Actinomycetota</taxon>
        <taxon>Actinomycetes</taxon>
        <taxon>Micromonosporales</taxon>
        <taxon>Micromonosporaceae</taxon>
        <taxon>Virgisporangium</taxon>
    </lineage>
</organism>
<proteinExistence type="predicted"/>
<dbReference type="Gene3D" id="3.60.10.10">
    <property type="entry name" value="Endonuclease/exonuclease/phosphatase"/>
    <property type="match status" value="1"/>
</dbReference>
<name>A0A8J3ZMZ2_9ACTN</name>
<dbReference type="AlphaFoldDB" id="A0A8J3ZMZ2"/>
<gene>
    <name evidence="1" type="ORF">Vau01_120990</name>
</gene>